<accession>A0A955J377</accession>
<feature type="transmembrane region" description="Helical" evidence="1">
    <location>
        <begin position="188"/>
        <end position="209"/>
    </location>
</feature>
<feature type="transmembrane region" description="Helical" evidence="1">
    <location>
        <begin position="480"/>
        <end position="501"/>
    </location>
</feature>
<feature type="transmembrane region" description="Helical" evidence="1">
    <location>
        <begin position="12"/>
        <end position="33"/>
    </location>
</feature>
<dbReference type="AlphaFoldDB" id="A0A955J377"/>
<gene>
    <name evidence="2" type="ORF">KC980_02045</name>
</gene>
<keyword evidence="1" id="KW-0472">Membrane</keyword>
<feature type="transmembrane region" description="Helical" evidence="1">
    <location>
        <begin position="454"/>
        <end position="473"/>
    </location>
</feature>
<keyword evidence="1" id="KW-1133">Transmembrane helix</keyword>
<feature type="transmembrane region" description="Helical" evidence="1">
    <location>
        <begin position="427"/>
        <end position="448"/>
    </location>
</feature>
<feature type="transmembrane region" description="Helical" evidence="1">
    <location>
        <begin position="259"/>
        <end position="278"/>
    </location>
</feature>
<protein>
    <submittedName>
        <fullName evidence="2">Uncharacterized protein</fullName>
    </submittedName>
</protein>
<proteinExistence type="predicted"/>
<feature type="transmembrane region" description="Helical" evidence="1">
    <location>
        <begin position="39"/>
        <end position="62"/>
    </location>
</feature>
<reference evidence="2" key="2">
    <citation type="journal article" date="2021" name="Microbiome">
        <title>Successional dynamics and alternative stable states in a saline activated sludge microbial community over 9 years.</title>
        <authorList>
            <person name="Wang Y."/>
            <person name="Ye J."/>
            <person name="Ju F."/>
            <person name="Liu L."/>
            <person name="Boyd J.A."/>
            <person name="Deng Y."/>
            <person name="Parks D.H."/>
            <person name="Jiang X."/>
            <person name="Yin X."/>
            <person name="Woodcroft B.J."/>
            <person name="Tyson G.W."/>
            <person name="Hugenholtz P."/>
            <person name="Polz M.F."/>
            <person name="Zhang T."/>
        </authorList>
    </citation>
    <scope>NUCLEOTIDE SEQUENCE</scope>
    <source>
        <strain evidence="2">HKST-UBA79</strain>
    </source>
</reference>
<feature type="transmembrane region" description="Helical" evidence="1">
    <location>
        <begin position="290"/>
        <end position="308"/>
    </location>
</feature>
<evidence type="ECO:0000256" key="1">
    <source>
        <dbReference type="SAM" id="Phobius"/>
    </source>
</evidence>
<name>A0A955J377_UNCKA</name>
<evidence type="ECO:0000313" key="2">
    <source>
        <dbReference type="EMBL" id="MCA9308270.1"/>
    </source>
</evidence>
<keyword evidence="1" id="KW-0812">Transmembrane</keyword>
<feature type="transmembrane region" description="Helical" evidence="1">
    <location>
        <begin position="74"/>
        <end position="93"/>
    </location>
</feature>
<feature type="transmembrane region" description="Helical" evidence="1">
    <location>
        <begin position="215"/>
        <end position="232"/>
    </location>
</feature>
<sequence length="572" mass="64953">MLLKRTNLELFSLIILGLLAYAILFIRVGFLLGTTINVLTLPVIIISYLIMVYLSVVLLNSYTKLNIDQSLAPYYFLSFLVFVILMGLFTYGLGYTYDTSWDGQGYHQTAIIALRMGWNPILDSNIILLQELPSQIFAEGYPSAIWELQASIYAFTNKINSAKVLNLVFGFVSFLLLYDFFSSIKIRWMLNTLLSFTVVFQPVYVLQIFTYMQDGLGYQLYVIAFVTLAKLAMNTSAYISIPVFALSQIFLVSSKYSNLPVALVLSIICGLLLGNRFLNKDYKMSLQLRYWLIAVAVIVGIFAFVPYGRNLLWHKAMFYPVNRPELLGAVEYNNVPSNLKGSNKLSLLFYGVFSRSQEVESGDPRSLYNIAILKWPFEFSWQEVLDGSSLFNNRVGAGGPLFSGIVLLSILFLLFCGFVTQNRNQRYAVYLGWFSIVLFCVLAVLTPVPNLLRYVSQLQLIPFVVIVPLITVFKKSYVNVFANLIAVLVLINVSLYAYGVVLRQHKEQKLINNQFSQMKESGKTYYVRAQQFYSNYALLAEHHVAFYVADELKCGNVDTLVSAYTTTQFCSR</sequence>
<feature type="transmembrane region" description="Helical" evidence="1">
    <location>
        <begin position="164"/>
        <end position="181"/>
    </location>
</feature>
<dbReference type="EMBL" id="JAGQNX010000058">
    <property type="protein sequence ID" value="MCA9308270.1"/>
    <property type="molecule type" value="Genomic_DNA"/>
</dbReference>
<reference evidence="2" key="1">
    <citation type="submission" date="2020-04" db="EMBL/GenBank/DDBJ databases">
        <authorList>
            <person name="Zhang T."/>
        </authorList>
    </citation>
    <scope>NUCLEOTIDE SEQUENCE</scope>
    <source>
        <strain evidence="2">HKST-UBA79</strain>
    </source>
</reference>
<comment type="caution">
    <text evidence="2">The sequence shown here is derived from an EMBL/GenBank/DDBJ whole genome shotgun (WGS) entry which is preliminary data.</text>
</comment>
<dbReference type="Proteomes" id="UP000740557">
    <property type="component" value="Unassembled WGS sequence"/>
</dbReference>
<organism evidence="2 3">
    <name type="scientific">candidate division WWE3 bacterium</name>
    <dbReference type="NCBI Taxonomy" id="2053526"/>
    <lineage>
        <taxon>Bacteria</taxon>
        <taxon>Katanobacteria</taxon>
    </lineage>
</organism>
<evidence type="ECO:0000313" key="3">
    <source>
        <dbReference type="Proteomes" id="UP000740557"/>
    </source>
</evidence>
<feature type="transmembrane region" description="Helical" evidence="1">
    <location>
        <begin position="401"/>
        <end position="420"/>
    </location>
</feature>